<dbReference type="Proteomes" id="UP000503447">
    <property type="component" value="Chromosome"/>
</dbReference>
<proteinExistence type="predicted"/>
<dbReference type="Pfam" id="PF01436">
    <property type="entry name" value="NHL"/>
    <property type="match status" value="2"/>
</dbReference>
<dbReference type="InterPro" id="IPR050952">
    <property type="entry name" value="TRIM-NHL_E3_ligases"/>
</dbReference>
<dbReference type="EMBL" id="CP053452">
    <property type="protein sequence ID" value="QJW94959.1"/>
    <property type="molecule type" value="Genomic_DNA"/>
</dbReference>
<reference evidence="3" key="1">
    <citation type="submission" date="2020-05" db="EMBL/GenBank/DDBJ databases">
        <title>Frigoriglobus tundricola gen. nov., sp. nov., a psychrotolerant cellulolytic planctomycete of the family Gemmataceae with two divergent copies of 16S rRNA gene.</title>
        <authorList>
            <person name="Kulichevskaya I.S."/>
            <person name="Ivanova A.A."/>
            <person name="Naumoff D.G."/>
            <person name="Beletsky A.V."/>
            <person name="Rijpstra W.I.C."/>
            <person name="Sinninghe Damste J.S."/>
            <person name="Mardanov A.V."/>
            <person name="Ravin N.V."/>
            <person name="Dedysh S.N."/>
        </authorList>
    </citation>
    <scope>NUCLEOTIDE SEQUENCE [LARGE SCALE GENOMIC DNA]</scope>
    <source>
        <strain evidence="3">PL17</strain>
    </source>
</reference>
<sequence>MTPLAWLGAPAPGGLALPDAKPTPGQMYGPRGVWLDDRCLIVADSGNHRVMIWHTVPDRDHQPADVVLGQPDFTTEGPKAGGRGPENGFSLPTGVAVIEGRLVVADSWHHRLLVWDRVPDRTDAPPDAVVGQNGFAAIETNRGGAISATGFYWPYGLGAAHGWFWVTDTGNRRVLGWHGFPTDGRPADVILGQDAPNTGGENRGGPVSARSFRWPHAVAATDDLLLVADAGNHRVLGWRFPVTDRAADVVLGQPAFDTNREWPHGKQGPAAFRFPYSLATRAGELIVADTANNRLLLWRSVPAHGAGHPADAVIGQPGFDTNGENHWTAVTAGSLCWPYGVCRHGNRLAVADSGNNRVMIWDVGS</sequence>
<evidence type="ECO:0000313" key="3">
    <source>
        <dbReference type="Proteomes" id="UP000503447"/>
    </source>
</evidence>
<organism evidence="2 3">
    <name type="scientific">Frigoriglobus tundricola</name>
    <dbReference type="NCBI Taxonomy" id="2774151"/>
    <lineage>
        <taxon>Bacteria</taxon>
        <taxon>Pseudomonadati</taxon>
        <taxon>Planctomycetota</taxon>
        <taxon>Planctomycetia</taxon>
        <taxon>Gemmatales</taxon>
        <taxon>Gemmataceae</taxon>
        <taxon>Frigoriglobus</taxon>
    </lineage>
</organism>
<dbReference type="GO" id="GO:0043161">
    <property type="term" value="P:proteasome-mediated ubiquitin-dependent protein catabolic process"/>
    <property type="evidence" value="ECO:0007669"/>
    <property type="project" value="TreeGrafter"/>
</dbReference>
<name>A0A6M5YLJ0_9BACT</name>
<dbReference type="PANTHER" id="PTHR24104">
    <property type="entry name" value="E3 UBIQUITIN-PROTEIN LIGASE NHLRC1-RELATED"/>
    <property type="match status" value="1"/>
</dbReference>
<keyword evidence="3" id="KW-1185">Reference proteome</keyword>
<dbReference type="GO" id="GO:0008270">
    <property type="term" value="F:zinc ion binding"/>
    <property type="evidence" value="ECO:0007669"/>
    <property type="project" value="UniProtKB-KW"/>
</dbReference>
<dbReference type="GO" id="GO:0061630">
    <property type="term" value="F:ubiquitin protein ligase activity"/>
    <property type="evidence" value="ECO:0007669"/>
    <property type="project" value="TreeGrafter"/>
</dbReference>
<dbReference type="Gene3D" id="2.120.10.30">
    <property type="entry name" value="TolB, C-terminal domain"/>
    <property type="match status" value="2"/>
</dbReference>
<gene>
    <name evidence="2" type="ORF">FTUN_2485</name>
</gene>
<dbReference type="KEGG" id="ftj:FTUN_2485"/>
<evidence type="ECO:0000313" key="2">
    <source>
        <dbReference type="EMBL" id="QJW94959.1"/>
    </source>
</evidence>
<dbReference type="CDD" id="cd05819">
    <property type="entry name" value="NHL"/>
    <property type="match status" value="1"/>
</dbReference>
<dbReference type="AlphaFoldDB" id="A0A6M5YLJ0"/>
<accession>A0A6M5YLJ0</accession>
<dbReference type="GO" id="GO:0000209">
    <property type="term" value="P:protein polyubiquitination"/>
    <property type="evidence" value="ECO:0007669"/>
    <property type="project" value="TreeGrafter"/>
</dbReference>
<evidence type="ECO:0000256" key="1">
    <source>
        <dbReference type="ARBA" id="ARBA00022737"/>
    </source>
</evidence>
<dbReference type="InterPro" id="IPR011042">
    <property type="entry name" value="6-blade_b-propeller_TolB-like"/>
</dbReference>
<dbReference type="SUPFAM" id="SSF101898">
    <property type="entry name" value="NHL repeat"/>
    <property type="match status" value="1"/>
</dbReference>
<dbReference type="PANTHER" id="PTHR24104:SF25">
    <property type="entry name" value="PROTEIN LIN-41"/>
    <property type="match status" value="1"/>
</dbReference>
<keyword evidence="1" id="KW-0677">Repeat</keyword>
<protein>
    <submittedName>
        <fullName evidence="2">Uncharacterized protein</fullName>
    </submittedName>
</protein>
<dbReference type="InterPro" id="IPR001258">
    <property type="entry name" value="NHL_repeat"/>
</dbReference>